<organism evidence="1 2">
    <name type="scientific">Purpureocillium lilacinum</name>
    <name type="common">Paecilomyces lilacinus</name>
    <dbReference type="NCBI Taxonomy" id="33203"/>
    <lineage>
        <taxon>Eukaryota</taxon>
        <taxon>Fungi</taxon>
        <taxon>Dikarya</taxon>
        <taxon>Ascomycota</taxon>
        <taxon>Pezizomycotina</taxon>
        <taxon>Sordariomycetes</taxon>
        <taxon>Hypocreomycetidae</taxon>
        <taxon>Hypocreales</taxon>
        <taxon>Ophiocordycipitaceae</taxon>
        <taxon>Purpureocillium</taxon>
    </lineage>
</organism>
<evidence type="ECO:0000313" key="2">
    <source>
        <dbReference type="Proteomes" id="UP001638806"/>
    </source>
</evidence>
<keyword evidence="2" id="KW-1185">Reference proteome</keyword>
<name>A0ACC4DNX0_PURLI</name>
<reference evidence="1" key="1">
    <citation type="submission" date="2024-12" db="EMBL/GenBank/DDBJ databases">
        <title>Comparative genomics and development of molecular markers within Purpureocillium lilacinum and among Purpureocillium species.</title>
        <authorList>
            <person name="Yeh Z.-Y."/>
            <person name="Ni N.-T."/>
            <person name="Lo P.-H."/>
            <person name="Mushyakhwo K."/>
            <person name="Lin C.-F."/>
            <person name="Nai Y.-S."/>
        </authorList>
    </citation>
    <scope>NUCLEOTIDE SEQUENCE</scope>
    <source>
        <strain evidence="1">NCHU-NPUST-175</strain>
    </source>
</reference>
<dbReference type="Proteomes" id="UP001638806">
    <property type="component" value="Unassembled WGS sequence"/>
</dbReference>
<gene>
    <name evidence="1" type="ORF">ACCO45_008572</name>
</gene>
<evidence type="ECO:0000313" key="1">
    <source>
        <dbReference type="EMBL" id="KAL3957994.1"/>
    </source>
</evidence>
<dbReference type="EMBL" id="JBGNUJ010000007">
    <property type="protein sequence ID" value="KAL3957994.1"/>
    <property type="molecule type" value="Genomic_DNA"/>
</dbReference>
<accession>A0ACC4DNX0</accession>
<protein>
    <submittedName>
        <fullName evidence="1">Uncharacterized protein</fullName>
    </submittedName>
</protein>
<proteinExistence type="predicted"/>
<comment type="caution">
    <text evidence="1">The sequence shown here is derived from an EMBL/GenBank/DDBJ whole genome shotgun (WGS) entry which is preliminary data.</text>
</comment>
<sequence>MAHLCCSSLRRRLIDLDLYLFHPRIPHEPGARSATVSLLARNGASYTRGIAPSPLPPPPPLLRPEHRLTVRPSQPSRPLAATRKRVPPLTHRQGQGPNSNPALGLGVGTTLPGGHIIAPRLRLVGLSPSFSRCPPATSASHFLGSCLLAPSSVYILPALFFLTLCR</sequence>